<dbReference type="InterPro" id="IPR036396">
    <property type="entry name" value="Cyt_P450_sf"/>
</dbReference>
<keyword evidence="5" id="KW-0479">Metal-binding</keyword>
<dbReference type="GO" id="GO:0005506">
    <property type="term" value="F:iron ion binding"/>
    <property type="evidence" value="ECO:0007669"/>
    <property type="project" value="InterPro"/>
</dbReference>
<proteinExistence type="inferred from homology"/>
<evidence type="ECO:0000256" key="5">
    <source>
        <dbReference type="ARBA" id="ARBA00022723"/>
    </source>
</evidence>
<accession>A0A1B7MQX9</accession>
<keyword evidence="9" id="KW-1133">Transmembrane helix</keyword>
<evidence type="ECO:0000256" key="2">
    <source>
        <dbReference type="ARBA" id="ARBA00005179"/>
    </source>
</evidence>
<evidence type="ECO:0000256" key="6">
    <source>
        <dbReference type="ARBA" id="ARBA00023002"/>
    </source>
</evidence>
<dbReference type="EMBL" id="KV448544">
    <property type="protein sequence ID" value="OAX35000.1"/>
    <property type="molecule type" value="Genomic_DNA"/>
</dbReference>
<sequence>MGLSLQGVALVIGPLTFLAIVRWMSPDKRRLPPGPTPTRSLRNVSDIKADAPWILYTKMRETYGDIVYISVLSMDIIVLNSEEVANELLEGRSRIYSDRPYISTRDLFGWEWATTMLSYGERFKTHRRLFHQAFRPEAVLSYRPKQLQKTFEMLPRLLHDPTSYAGHFKLFSTSVVMSVVYDYDIASHDDVIVSAAKRAWDLFLRVSTPQRNALFAAYPFLMKLPSWVPGLGLKDAILSKRYANLQQANGVAHACMVSDALECCQDADNPDVVIDIKASAATAYAAAVETTSSVLNVFTLAMMNNPEVQERAQLEIDNI</sequence>
<comment type="similarity">
    <text evidence="3">Belongs to the cytochrome P450 family.</text>
</comment>
<dbReference type="InParanoid" id="A0A1B7MQX9"/>
<keyword evidence="11" id="KW-1185">Reference proteome</keyword>
<evidence type="ECO:0000313" key="10">
    <source>
        <dbReference type="EMBL" id="OAX35000.1"/>
    </source>
</evidence>
<dbReference type="GO" id="GO:0004497">
    <property type="term" value="F:monooxygenase activity"/>
    <property type="evidence" value="ECO:0007669"/>
    <property type="project" value="UniProtKB-KW"/>
</dbReference>
<dbReference type="InterPro" id="IPR050364">
    <property type="entry name" value="Cytochrome_P450_fung"/>
</dbReference>
<dbReference type="Gene3D" id="1.10.630.10">
    <property type="entry name" value="Cytochrome P450"/>
    <property type="match status" value="1"/>
</dbReference>
<reference evidence="10 11" key="1">
    <citation type="submission" date="2016-06" db="EMBL/GenBank/DDBJ databases">
        <title>Comparative genomics of the ectomycorrhizal sister species Rhizopogon vinicolor and Rhizopogon vesiculosus (Basidiomycota: Boletales) reveals a divergence of the mating type B locus.</title>
        <authorList>
            <consortium name="DOE Joint Genome Institute"/>
            <person name="Mujic A.B."/>
            <person name="Kuo A."/>
            <person name="Tritt A."/>
            <person name="Lipzen A."/>
            <person name="Chen C."/>
            <person name="Johnson J."/>
            <person name="Sharma A."/>
            <person name="Barry K."/>
            <person name="Grigoriev I.V."/>
            <person name="Spatafora J.W."/>
        </authorList>
    </citation>
    <scope>NUCLEOTIDE SEQUENCE [LARGE SCALE GENOMIC DNA]</scope>
    <source>
        <strain evidence="10 11">AM-OR11-026</strain>
    </source>
</reference>
<keyword evidence="6" id="KW-0560">Oxidoreductase</keyword>
<dbReference type="PANTHER" id="PTHR46300">
    <property type="entry name" value="P450, PUTATIVE (EUROFUNG)-RELATED-RELATED"/>
    <property type="match status" value="1"/>
</dbReference>
<evidence type="ECO:0000313" key="11">
    <source>
        <dbReference type="Proteomes" id="UP000092154"/>
    </source>
</evidence>
<evidence type="ECO:0000256" key="9">
    <source>
        <dbReference type="SAM" id="Phobius"/>
    </source>
</evidence>
<keyword evidence="8" id="KW-0503">Monooxygenase</keyword>
<keyword evidence="9" id="KW-0472">Membrane</keyword>
<protein>
    <submittedName>
        <fullName evidence="10">Cytochrome P450</fullName>
    </submittedName>
</protein>
<gene>
    <name evidence="10" type="ORF">K503DRAFT_858880</name>
</gene>
<name>A0A1B7MQX9_9AGAM</name>
<dbReference type="PANTHER" id="PTHR46300:SF7">
    <property type="entry name" value="P450, PUTATIVE (EUROFUNG)-RELATED"/>
    <property type="match status" value="1"/>
</dbReference>
<evidence type="ECO:0000256" key="1">
    <source>
        <dbReference type="ARBA" id="ARBA00001971"/>
    </source>
</evidence>
<dbReference type="STRING" id="1314800.A0A1B7MQX9"/>
<dbReference type="GO" id="GO:0020037">
    <property type="term" value="F:heme binding"/>
    <property type="evidence" value="ECO:0007669"/>
    <property type="project" value="InterPro"/>
</dbReference>
<feature type="non-terminal residue" evidence="10">
    <location>
        <position position="319"/>
    </location>
</feature>
<dbReference type="AlphaFoldDB" id="A0A1B7MQX9"/>
<dbReference type="InterPro" id="IPR002401">
    <property type="entry name" value="Cyt_P450_E_grp-I"/>
</dbReference>
<evidence type="ECO:0000256" key="4">
    <source>
        <dbReference type="ARBA" id="ARBA00022617"/>
    </source>
</evidence>
<dbReference type="GO" id="GO:0016705">
    <property type="term" value="F:oxidoreductase activity, acting on paired donors, with incorporation or reduction of molecular oxygen"/>
    <property type="evidence" value="ECO:0007669"/>
    <property type="project" value="InterPro"/>
</dbReference>
<feature type="transmembrane region" description="Helical" evidence="9">
    <location>
        <begin position="6"/>
        <end position="24"/>
    </location>
</feature>
<dbReference type="PRINTS" id="PR00463">
    <property type="entry name" value="EP450I"/>
</dbReference>
<dbReference type="SUPFAM" id="SSF48264">
    <property type="entry name" value="Cytochrome P450"/>
    <property type="match status" value="1"/>
</dbReference>
<dbReference type="OrthoDB" id="2789670at2759"/>
<dbReference type="Pfam" id="PF00067">
    <property type="entry name" value="p450"/>
    <property type="match status" value="1"/>
</dbReference>
<organism evidence="10 11">
    <name type="scientific">Rhizopogon vinicolor AM-OR11-026</name>
    <dbReference type="NCBI Taxonomy" id="1314800"/>
    <lineage>
        <taxon>Eukaryota</taxon>
        <taxon>Fungi</taxon>
        <taxon>Dikarya</taxon>
        <taxon>Basidiomycota</taxon>
        <taxon>Agaricomycotina</taxon>
        <taxon>Agaricomycetes</taxon>
        <taxon>Agaricomycetidae</taxon>
        <taxon>Boletales</taxon>
        <taxon>Suillineae</taxon>
        <taxon>Rhizopogonaceae</taxon>
        <taxon>Rhizopogon</taxon>
    </lineage>
</organism>
<evidence type="ECO:0000256" key="8">
    <source>
        <dbReference type="ARBA" id="ARBA00023033"/>
    </source>
</evidence>
<comment type="cofactor">
    <cofactor evidence="1">
        <name>heme</name>
        <dbReference type="ChEBI" id="CHEBI:30413"/>
    </cofactor>
</comment>
<comment type="pathway">
    <text evidence="2">Secondary metabolite biosynthesis.</text>
</comment>
<dbReference type="Proteomes" id="UP000092154">
    <property type="component" value="Unassembled WGS sequence"/>
</dbReference>
<evidence type="ECO:0000256" key="7">
    <source>
        <dbReference type="ARBA" id="ARBA00023004"/>
    </source>
</evidence>
<keyword evidence="7" id="KW-0408">Iron</keyword>
<keyword evidence="9" id="KW-0812">Transmembrane</keyword>
<keyword evidence="4" id="KW-0349">Heme</keyword>
<evidence type="ECO:0000256" key="3">
    <source>
        <dbReference type="ARBA" id="ARBA00010617"/>
    </source>
</evidence>
<dbReference type="InterPro" id="IPR001128">
    <property type="entry name" value="Cyt_P450"/>
</dbReference>